<dbReference type="OrthoDB" id="1467828at2"/>
<evidence type="ECO:0000313" key="2">
    <source>
        <dbReference type="EMBL" id="SHI50195.1"/>
    </source>
</evidence>
<protein>
    <recommendedName>
        <fullName evidence="4">Uracil phosphoribosyltransferase</fullName>
    </recommendedName>
</protein>
<gene>
    <name evidence="2" type="ORF">SAMN04488513_101480</name>
</gene>
<dbReference type="STRING" id="192903.SAMN04488513_101480"/>
<dbReference type="InterPro" id="IPR045922">
    <property type="entry name" value="DUF6341"/>
</dbReference>
<reference evidence="3" key="1">
    <citation type="submission" date="2016-11" db="EMBL/GenBank/DDBJ databases">
        <authorList>
            <person name="Varghese N."/>
            <person name="Submissions S."/>
        </authorList>
    </citation>
    <scope>NUCLEOTIDE SEQUENCE [LARGE SCALE GENOMIC DNA]</scope>
    <source>
        <strain evidence="3">DSM 19858</strain>
    </source>
</reference>
<feature type="transmembrane region" description="Helical" evidence="1">
    <location>
        <begin position="34"/>
        <end position="52"/>
    </location>
</feature>
<proteinExistence type="predicted"/>
<name>A0A1M6BN87_9FLAO</name>
<dbReference type="EMBL" id="FQYU01000001">
    <property type="protein sequence ID" value="SHI50195.1"/>
    <property type="molecule type" value="Genomic_DNA"/>
</dbReference>
<keyword evidence="1" id="KW-0472">Membrane</keyword>
<keyword evidence="3" id="KW-1185">Reference proteome</keyword>
<dbReference type="Pfam" id="PF19868">
    <property type="entry name" value="DUF6341"/>
    <property type="match status" value="1"/>
</dbReference>
<dbReference type="Proteomes" id="UP000184543">
    <property type="component" value="Unassembled WGS sequence"/>
</dbReference>
<keyword evidence="1" id="KW-1133">Transmembrane helix</keyword>
<sequence>MTSFFRGIEDLFVNYLFWPLDQLRYMESWWGANFLNWLFMLIGFVAFVYWMLQLKKFDDNNEEDKSISSHSYL</sequence>
<keyword evidence="1" id="KW-0812">Transmembrane</keyword>
<evidence type="ECO:0000256" key="1">
    <source>
        <dbReference type="SAM" id="Phobius"/>
    </source>
</evidence>
<organism evidence="2 3">
    <name type="scientific">Pseudozobellia thermophila</name>
    <dbReference type="NCBI Taxonomy" id="192903"/>
    <lineage>
        <taxon>Bacteria</taxon>
        <taxon>Pseudomonadati</taxon>
        <taxon>Bacteroidota</taxon>
        <taxon>Flavobacteriia</taxon>
        <taxon>Flavobacteriales</taxon>
        <taxon>Flavobacteriaceae</taxon>
        <taxon>Pseudozobellia</taxon>
    </lineage>
</organism>
<dbReference type="AlphaFoldDB" id="A0A1M6BN87"/>
<evidence type="ECO:0000313" key="3">
    <source>
        <dbReference type="Proteomes" id="UP000184543"/>
    </source>
</evidence>
<accession>A0A1M6BN87</accession>
<dbReference type="RefSeq" id="WP_072989691.1">
    <property type="nucleotide sequence ID" value="NZ_FQYU01000001.1"/>
</dbReference>
<evidence type="ECO:0008006" key="4">
    <source>
        <dbReference type="Google" id="ProtNLM"/>
    </source>
</evidence>